<organism evidence="2 3">
    <name type="scientific">Phoenix dactylifera</name>
    <name type="common">Date palm</name>
    <dbReference type="NCBI Taxonomy" id="42345"/>
    <lineage>
        <taxon>Eukaryota</taxon>
        <taxon>Viridiplantae</taxon>
        <taxon>Streptophyta</taxon>
        <taxon>Embryophyta</taxon>
        <taxon>Tracheophyta</taxon>
        <taxon>Spermatophyta</taxon>
        <taxon>Magnoliopsida</taxon>
        <taxon>Liliopsida</taxon>
        <taxon>Arecaceae</taxon>
        <taxon>Coryphoideae</taxon>
        <taxon>Phoeniceae</taxon>
        <taxon>Phoenix</taxon>
    </lineage>
</organism>
<name>A0A8B8ZH17_PHODC</name>
<evidence type="ECO:0000256" key="1">
    <source>
        <dbReference type="SAM" id="MobiDB-lite"/>
    </source>
</evidence>
<proteinExistence type="predicted"/>
<sequence length="148" mass="14599">MGLSNRLHDASSDSIPILLAVAATGWVSYLRSLLLCLLHSLGLLCLHPSFAEADGPLFSAAGFGLAGLVVVASSERPFAYEALPSAAAEGEREHGEVRVGGSGGEQGEGEGEGEGGGIGGGGTEENGGGLGEYGGVAVEFGEVVGGGE</sequence>
<dbReference type="RefSeq" id="XP_038973446.1">
    <property type="nucleotide sequence ID" value="XM_039117518.1"/>
</dbReference>
<feature type="region of interest" description="Disordered" evidence="1">
    <location>
        <begin position="87"/>
        <end position="134"/>
    </location>
</feature>
<evidence type="ECO:0000313" key="3">
    <source>
        <dbReference type="RefSeq" id="XP_038973446.1"/>
    </source>
</evidence>
<protein>
    <submittedName>
        <fullName evidence="3">Holotricin-3-like</fullName>
    </submittedName>
</protein>
<dbReference type="GeneID" id="120105236"/>
<dbReference type="AlphaFoldDB" id="A0A8B8ZH17"/>
<keyword evidence="2" id="KW-1185">Reference proteome</keyword>
<gene>
    <name evidence="3" type="primary">LOC120105236</name>
</gene>
<dbReference type="Proteomes" id="UP000228380">
    <property type="component" value="Unplaced"/>
</dbReference>
<feature type="compositionally biased region" description="Gly residues" evidence="1">
    <location>
        <begin position="114"/>
        <end position="134"/>
    </location>
</feature>
<dbReference type="OrthoDB" id="8062037at2759"/>
<dbReference type="KEGG" id="pda:120105236"/>
<reference evidence="3" key="1">
    <citation type="submission" date="2025-08" db="UniProtKB">
        <authorList>
            <consortium name="RefSeq"/>
        </authorList>
    </citation>
    <scope>IDENTIFICATION</scope>
    <source>
        <tissue evidence="3">Young leaves</tissue>
    </source>
</reference>
<evidence type="ECO:0000313" key="2">
    <source>
        <dbReference type="Proteomes" id="UP000228380"/>
    </source>
</evidence>
<accession>A0A8B8ZH17</accession>